<dbReference type="EMBL" id="VMRJ01000001">
    <property type="protein sequence ID" value="TVT43596.1"/>
    <property type="molecule type" value="Genomic_DNA"/>
</dbReference>
<name>A0A558C4B7_9BACT</name>
<evidence type="ECO:0000313" key="2">
    <source>
        <dbReference type="Proteomes" id="UP000317624"/>
    </source>
</evidence>
<comment type="caution">
    <text evidence="1">The sequence shown here is derived from an EMBL/GenBank/DDBJ whole genome shotgun (WGS) entry which is preliminary data.</text>
</comment>
<dbReference type="Proteomes" id="UP000317624">
    <property type="component" value="Unassembled WGS sequence"/>
</dbReference>
<dbReference type="RefSeq" id="WP_144845248.1">
    <property type="nucleotide sequence ID" value="NZ_VMRJ01000001.1"/>
</dbReference>
<gene>
    <name evidence="1" type="ORF">FNT36_05790</name>
</gene>
<dbReference type="OrthoDB" id="981162at2"/>
<organism evidence="1 2">
    <name type="scientific">Hymenobacter setariae</name>
    <dbReference type="NCBI Taxonomy" id="2594794"/>
    <lineage>
        <taxon>Bacteria</taxon>
        <taxon>Pseudomonadati</taxon>
        <taxon>Bacteroidota</taxon>
        <taxon>Cytophagia</taxon>
        <taxon>Cytophagales</taxon>
        <taxon>Hymenobacteraceae</taxon>
        <taxon>Hymenobacter</taxon>
    </lineage>
</organism>
<reference evidence="1 2" key="1">
    <citation type="submission" date="2019-07" db="EMBL/GenBank/DDBJ databases">
        <title>Hymenobacter sp. straun FUR1 Genome sequencing and assembly.</title>
        <authorList>
            <person name="Chhetri G."/>
        </authorList>
    </citation>
    <scope>NUCLEOTIDE SEQUENCE [LARGE SCALE GENOMIC DNA]</scope>
    <source>
        <strain evidence="1 2">Fur1</strain>
    </source>
</reference>
<sequence length="144" mass="15716">MPDQIIFSEPYGSVLVDISVPCVITQWHAFANATAFIALQQFALEYFEAHSSPARPWGWVGDVRQMGAIPAKAQAWLLADFNPRATAAGLREVSVVLAETVFGQIATQTYAQNTAQARPSYELNTQFYNSLEAAKAGARLALSH</sequence>
<evidence type="ECO:0000313" key="1">
    <source>
        <dbReference type="EMBL" id="TVT43596.1"/>
    </source>
</evidence>
<dbReference type="AlphaFoldDB" id="A0A558C4B7"/>
<proteinExistence type="predicted"/>
<keyword evidence="2" id="KW-1185">Reference proteome</keyword>
<accession>A0A558C4B7</accession>
<protein>
    <submittedName>
        <fullName evidence="1">Uncharacterized protein</fullName>
    </submittedName>
</protein>